<dbReference type="SUPFAM" id="SSF52540">
    <property type="entry name" value="P-loop containing nucleoside triphosphate hydrolases"/>
    <property type="match status" value="1"/>
</dbReference>
<dbReference type="InterPro" id="IPR033690">
    <property type="entry name" value="Adenylat_kinase_CS"/>
</dbReference>
<dbReference type="GO" id="GO:0009507">
    <property type="term" value="C:chloroplast"/>
    <property type="evidence" value="ECO:0007669"/>
    <property type="project" value="UniProtKB-SubCell"/>
</dbReference>
<evidence type="ECO:0000256" key="9">
    <source>
        <dbReference type="RuleBase" id="RU003330"/>
    </source>
</evidence>
<dbReference type="CDD" id="cd22981">
    <property type="entry name" value="DD_TbAK-like"/>
    <property type="match status" value="1"/>
</dbReference>
<evidence type="ECO:0000256" key="5">
    <source>
        <dbReference type="ARBA" id="ARBA00022679"/>
    </source>
</evidence>
<feature type="compositionally biased region" description="Basic and acidic residues" evidence="10">
    <location>
        <begin position="1"/>
        <end position="11"/>
    </location>
</feature>
<comment type="similarity">
    <text evidence="2 9">Belongs to the adenylate kinase family.</text>
</comment>
<protein>
    <submittedName>
        <fullName evidence="11">Adenylate_kinase</fullName>
    </submittedName>
</protein>
<dbReference type="SUPFAM" id="SSF57774">
    <property type="entry name" value="Microbial and mitochondrial ADK, insert 'zinc finger' domain"/>
    <property type="match status" value="1"/>
</dbReference>
<dbReference type="InterPro" id="IPR000850">
    <property type="entry name" value="Adenylat/UMP-CMP_kin"/>
</dbReference>
<sequence>MSTAADHRSMETKLQQPNTPVVASDATTAAATVEGTAFCLSGTPGDTPFADTSLTSVMKVPVPFMSSNDGLSEDTIKYIKDNNIGQLMEYLLRGIITEKPAKPLRYVHELTASSLPPRLALAGPPASGKGTQAGYICSYYKRTTGKKPVHVSSGDLLRAEVAEGTHLGKIAEDYMQRGELVPDSLIISIIRGRLTKEDAVMNGWLLDGFPRNRSQAIALDAAGLTPRILMVLDTPDEVLFERVEGRRTDPLTGTIYHLKYNPPPEDDTALLERLQHRDDDTREVLGPRLDGYHSMVNDLLDYYGSIMYHVDANRPMSVITKDITEYLQNHDIM</sequence>
<dbReference type="PRINTS" id="PR00094">
    <property type="entry name" value="ADENYLTKNASE"/>
</dbReference>
<dbReference type="HAMAP" id="MF_00235">
    <property type="entry name" value="Adenylate_kinase_Adk"/>
    <property type="match status" value="1"/>
</dbReference>
<dbReference type="Gene3D" id="3.40.50.300">
    <property type="entry name" value="P-loop containing nucleotide triphosphate hydrolases"/>
    <property type="match status" value="1"/>
</dbReference>
<dbReference type="FunFam" id="3.40.50.300:FF:001694">
    <property type="entry name" value="Adenylate kinase, chloroplastic"/>
    <property type="match status" value="1"/>
</dbReference>
<organism evidence="11 12">
    <name type="scientific">Leishmania braziliensis MHOM/BR/75/M2904</name>
    <dbReference type="NCBI Taxonomy" id="420245"/>
    <lineage>
        <taxon>Eukaryota</taxon>
        <taxon>Discoba</taxon>
        <taxon>Euglenozoa</taxon>
        <taxon>Kinetoplastea</taxon>
        <taxon>Metakinetoplastina</taxon>
        <taxon>Trypanosomatida</taxon>
        <taxon>Trypanosomatidae</taxon>
        <taxon>Leishmaniinae</taxon>
        <taxon>Leishmania</taxon>
        <taxon>Leishmania braziliensis species complex</taxon>
    </lineage>
</organism>
<dbReference type="PANTHER" id="PTHR23359">
    <property type="entry name" value="NUCLEOTIDE KINASE"/>
    <property type="match status" value="1"/>
</dbReference>
<reference evidence="11 12" key="1">
    <citation type="submission" date="2018-09" db="EMBL/GenBank/DDBJ databases">
        <authorList>
            <person name="Peiro R."/>
            <person name="Begona"/>
            <person name="Cbmso G."/>
            <person name="Lopez M."/>
            <person name="Gonzalez S."/>
        </authorList>
    </citation>
    <scope>NUCLEOTIDE SEQUENCE [LARGE SCALE GENOMIC DNA]</scope>
</reference>
<dbReference type="Pfam" id="PF00406">
    <property type="entry name" value="ADK"/>
    <property type="match status" value="1"/>
</dbReference>
<keyword evidence="5 9" id="KW-0808">Transferase</keyword>
<comment type="subcellular location">
    <subcellularLocation>
        <location evidence="1">Plastid</location>
        <location evidence="1">Chloroplast</location>
    </subcellularLocation>
</comment>
<evidence type="ECO:0000256" key="3">
    <source>
        <dbReference type="ARBA" id="ARBA00022528"/>
    </source>
</evidence>
<dbReference type="AlphaFoldDB" id="A0A3P3Z6H3"/>
<proteinExistence type="inferred from homology"/>
<dbReference type="InterPro" id="IPR006259">
    <property type="entry name" value="Adenyl_kin_sub"/>
</dbReference>
<gene>
    <name evidence="11" type="ORF">LBRM2904_21.1530</name>
</gene>
<accession>A0A3P3Z6H3</accession>
<evidence type="ECO:0000313" key="12">
    <source>
        <dbReference type="Proteomes" id="UP000319462"/>
    </source>
</evidence>
<keyword evidence="8" id="KW-0067">ATP-binding</keyword>
<dbReference type="GO" id="GO:0005524">
    <property type="term" value="F:ATP binding"/>
    <property type="evidence" value="ECO:0007669"/>
    <property type="project" value="UniProtKB-KW"/>
</dbReference>
<keyword evidence="6" id="KW-0547">Nucleotide-binding</keyword>
<dbReference type="InterPro" id="IPR027417">
    <property type="entry name" value="P-loop_NTPase"/>
</dbReference>
<keyword evidence="3" id="KW-0150">Chloroplast</keyword>
<evidence type="ECO:0000256" key="1">
    <source>
        <dbReference type="ARBA" id="ARBA00004229"/>
    </source>
</evidence>
<dbReference type="SUPFAM" id="SSF47391">
    <property type="entry name" value="Dimerization-anchoring domain of cAMP-dependent PK regulatory subunit"/>
    <property type="match status" value="1"/>
</dbReference>
<dbReference type="CDD" id="cd01428">
    <property type="entry name" value="ADK"/>
    <property type="match status" value="1"/>
</dbReference>
<dbReference type="NCBIfam" id="TIGR01351">
    <property type="entry name" value="adk"/>
    <property type="match status" value="1"/>
</dbReference>
<dbReference type="Proteomes" id="UP000319462">
    <property type="component" value="Chromosome 21"/>
</dbReference>
<name>A0A3P3Z6H3_LEIBR</name>
<evidence type="ECO:0000256" key="2">
    <source>
        <dbReference type="ARBA" id="ARBA00007220"/>
    </source>
</evidence>
<evidence type="ECO:0000256" key="10">
    <source>
        <dbReference type="SAM" id="MobiDB-lite"/>
    </source>
</evidence>
<evidence type="ECO:0000313" key="11">
    <source>
        <dbReference type="EMBL" id="SYZ65752.1"/>
    </source>
</evidence>
<evidence type="ECO:0000256" key="6">
    <source>
        <dbReference type="ARBA" id="ARBA00022741"/>
    </source>
</evidence>
<keyword evidence="7 9" id="KW-0418">Kinase</keyword>
<dbReference type="GO" id="GO:0004017">
    <property type="term" value="F:AMP kinase activity"/>
    <property type="evidence" value="ECO:0007669"/>
    <property type="project" value="InterPro"/>
</dbReference>
<dbReference type="EMBL" id="LS997620">
    <property type="protein sequence ID" value="SYZ65752.1"/>
    <property type="molecule type" value="Genomic_DNA"/>
</dbReference>
<feature type="region of interest" description="Disordered" evidence="10">
    <location>
        <begin position="1"/>
        <end position="22"/>
    </location>
</feature>
<keyword evidence="4" id="KW-0934">Plastid</keyword>
<dbReference type="PROSITE" id="PS00113">
    <property type="entry name" value="ADENYLATE_KINASE"/>
    <property type="match status" value="1"/>
</dbReference>
<evidence type="ECO:0000256" key="8">
    <source>
        <dbReference type="ARBA" id="ARBA00022840"/>
    </source>
</evidence>
<evidence type="ECO:0000256" key="4">
    <source>
        <dbReference type="ARBA" id="ARBA00022640"/>
    </source>
</evidence>
<dbReference type="InterPro" id="IPR036193">
    <property type="entry name" value="ADK_active_lid_dom_sf"/>
</dbReference>
<evidence type="ECO:0000256" key="7">
    <source>
        <dbReference type="ARBA" id="ARBA00022777"/>
    </source>
</evidence>